<feature type="compositionally biased region" description="Basic and acidic residues" evidence="7">
    <location>
        <begin position="1090"/>
        <end position="1099"/>
    </location>
</feature>
<dbReference type="Gramene" id="Pp3c11_12130V3.6">
    <property type="protein sequence ID" value="Pp3c11_12130V3.6"/>
    <property type="gene ID" value="Pp3c11_12130"/>
</dbReference>
<dbReference type="InterPro" id="IPR019542">
    <property type="entry name" value="Enhancer_polycomb-like_N"/>
</dbReference>
<keyword evidence="10" id="KW-1185">Reference proteome</keyword>
<evidence type="ECO:0000256" key="4">
    <source>
        <dbReference type="ARBA" id="ARBA00023163"/>
    </source>
</evidence>
<evidence type="ECO:0000313" key="10">
    <source>
        <dbReference type="Proteomes" id="UP000006727"/>
    </source>
</evidence>
<keyword evidence="4 6" id="KW-0804">Transcription</keyword>
<reference evidence="9 10" key="2">
    <citation type="journal article" date="2018" name="Plant J.">
        <title>The Physcomitrella patens chromosome-scale assembly reveals moss genome structure and evolution.</title>
        <authorList>
            <person name="Lang D."/>
            <person name="Ullrich K.K."/>
            <person name="Murat F."/>
            <person name="Fuchs J."/>
            <person name="Jenkins J."/>
            <person name="Haas F.B."/>
            <person name="Piednoel M."/>
            <person name="Gundlach H."/>
            <person name="Van Bel M."/>
            <person name="Meyberg R."/>
            <person name="Vives C."/>
            <person name="Morata J."/>
            <person name="Symeonidi A."/>
            <person name="Hiss M."/>
            <person name="Muchero W."/>
            <person name="Kamisugi Y."/>
            <person name="Saleh O."/>
            <person name="Blanc G."/>
            <person name="Decker E.L."/>
            <person name="van Gessel N."/>
            <person name="Grimwood J."/>
            <person name="Hayes R.D."/>
            <person name="Graham S.W."/>
            <person name="Gunter L.E."/>
            <person name="McDaniel S.F."/>
            <person name="Hoernstein S.N.W."/>
            <person name="Larsson A."/>
            <person name="Li F.W."/>
            <person name="Perroud P.F."/>
            <person name="Phillips J."/>
            <person name="Ranjan P."/>
            <person name="Rokshar D.S."/>
            <person name="Rothfels C.J."/>
            <person name="Schneider L."/>
            <person name="Shu S."/>
            <person name="Stevenson D.W."/>
            <person name="Thummler F."/>
            <person name="Tillich M."/>
            <person name="Villarreal Aguilar J.C."/>
            <person name="Widiez T."/>
            <person name="Wong G.K."/>
            <person name="Wymore A."/>
            <person name="Zhang Y."/>
            <person name="Zimmer A.D."/>
            <person name="Quatrano R.S."/>
            <person name="Mayer K.F.X."/>
            <person name="Goodstein D."/>
            <person name="Casacuberta J.M."/>
            <person name="Vandepoele K."/>
            <person name="Reski R."/>
            <person name="Cuming A.C."/>
            <person name="Tuskan G.A."/>
            <person name="Maumus F."/>
            <person name="Salse J."/>
            <person name="Schmutz J."/>
            <person name="Rensing S.A."/>
        </authorList>
    </citation>
    <scope>NUCLEOTIDE SEQUENCE [LARGE SCALE GENOMIC DNA]</scope>
    <source>
        <strain evidence="9 10">cv. Gransden 2004</strain>
    </source>
</reference>
<proteinExistence type="inferred from homology"/>
<gene>
    <name evidence="9" type="primary">LOC112288421</name>
</gene>
<evidence type="ECO:0000256" key="7">
    <source>
        <dbReference type="SAM" id="MobiDB-lite"/>
    </source>
</evidence>
<dbReference type="EnsemblPlants" id="Pp3c11_12130V3.6">
    <property type="protein sequence ID" value="Pp3c11_12130V3.6"/>
    <property type="gene ID" value="Pp3c11_12130"/>
</dbReference>
<dbReference type="InterPro" id="IPR024943">
    <property type="entry name" value="Enhancer_polycomb"/>
</dbReference>
<reference evidence="9 10" key="1">
    <citation type="journal article" date="2008" name="Science">
        <title>The Physcomitrella genome reveals evolutionary insights into the conquest of land by plants.</title>
        <authorList>
            <person name="Rensing S."/>
            <person name="Lang D."/>
            <person name="Zimmer A."/>
            <person name="Terry A."/>
            <person name="Salamov A."/>
            <person name="Shapiro H."/>
            <person name="Nishiyama T."/>
            <person name="Perroud P.-F."/>
            <person name="Lindquist E."/>
            <person name="Kamisugi Y."/>
            <person name="Tanahashi T."/>
            <person name="Sakakibara K."/>
            <person name="Fujita T."/>
            <person name="Oishi K."/>
            <person name="Shin-I T."/>
            <person name="Kuroki Y."/>
            <person name="Toyoda A."/>
            <person name="Suzuki Y."/>
            <person name="Hashimoto A."/>
            <person name="Yamaguchi K."/>
            <person name="Sugano A."/>
            <person name="Kohara Y."/>
            <person name="Fujiyama A."/>
            <person name="Anterola A."/>
            <person name="Aoki S."/>
            <person name="Ashton N."/>
            <person name="Barbazuk W.B."/>
            <person name="Barker E."/>
            <person name="Bennetzen J."/>
            <person name="Bezanilla M."/>
            <person name="Blankenship R."/>
            <person name="Cho S.H."/>
            <person name="Dutcher S."/>
            <person name="Estelle M."/>
            <person name="Fawcett J.A."/>
            <person name="Gundlach H."/>
            <person name="Hanada K."/>
            <person name="Heyl A."/>
            <person name="Hicks K.A."/>
            <person name="Hugh J."/>
            <person name="Lohr M."/>
            <person name="Mayer K."/>
            <person name="Melkozernov A."/>
            <person name="Murata T."/>
            <person name="Nelson D."/>
            <person name="Pils B."/>
            <person name="Prigge M."/>
            <person name="Reiss B."/>
            <person name="Renner T."/>
            <person name="Rombauts S."/>
            <person name="Rushton P."/>
            <person name="Sanderfoot A."/>
            <person name="Schween G."/>
            <person name="Shiu S.-H."/>
            <person name="Stueber K."/>
            <person name="Theodoulou F.L."/>
            <person name="Tu H."/>
            <person name="Van de Peer Y."/>
            <person name="Verrier P.J."/>
            <person name="Waters E."/>
            <person name="Wood A."/>
            <person name="Yang L."/>
            <person name="Cove D."/>
            <person name="Cuming A."/>
            <person name="Hasebe M."/>
            <person name="Lucas S."/>
            <person name="Mishler D.B."/>
            <person name="Reski R."/>
            <person name="Grigoriev I."/>
            <person name="Quatrano R.S."/>
            <person name="Boore J.L."/>
        </authorList>
    </citation>
    <scope>NUCLEOTIDE SEQUENCE [LARGE SCALE GENOMIC DNA]</scope>
    <source>
        <strain evidence="9 10">cv. Gransden 2004</strain>
    </source>
</reference>
<dbReference type="Pfam" id="PF10513">
    <property type="entry name" value="EPL1"/>
    <property type="match status" value="1"/>
</dbReference>
<evidence type="ECO:0000256" key="1">
    <source>
        <dbReference type="ARBA" id="ARBA00004123"/>
    </source>
</evidence>
<dbReference type="Gene3D" id="2.30.30.140">
    <property type="match status" value="1"/>
</dbReference>
<evidence type="ECO:0000256" key="2">
    <source>
        <dbReference type="ARBA" id="ARBA00008035"/>
    </source>
</evidence>
<dbReference type="InParanoid" id="A0A7I4ACZ3"/>
<evidence type="ECO:0000256" key="5">
    <source>
        <dbReference type="ARBA" id="ARBA00023242"/>
    </source>
</evidence>
<reference evidence="9" key="3">
    <citation type="submission" date="2020-12" db="UniProtKB">
        <authorList>
            <consortium name="EnsemblPlants"/>
        </authorList>
    </citation>
    <scope>IDENTIFICATION</scope>
</reference>
<sequence length="1728" mass="190336">MEAKAVTSGMTAMSRRSREHRSSKTVGTIQEISASQSDIASSSKNFKGVVNKYAAPSSVKPPAEVGVASEVLKSLASVETCQGFNSLVQQPHAVTSNDASTLLGSGCSSGAAWLSKGRPLRGRPRGRHFTPAKKIARRAKRLQEVPLSEGDGARILGRRIKLFWRDEKRWFYGVVKAFNRGRRSHKIVYDDKEEEWVKLHEEIFKLQVLEGEVFGTQQQDVARQSAEVTCIDPMIVGKGENINQQGCLDKDIVGSTNGGIQTSILKNNSRVLSNLLRASESCLELPGVCLDLEYRDQRSSIREDGFNARAVEESEDAVPMICESLDLEDPYAIDHTSISDSLVMFMRSKQSFAELSKTSAASGVISPSQSAAVAARSTEVLSGVESLVGNLEVSPSSPDASGIFADHLTLEGCASGERSAPEGPPFEDKKGSINFKSIESAKGGDVDSTVESEKRNVLDTTETNNGCGLHTIGNGKGECASCENTESGQVDLASVDVIVCVSGKEECASLERRENLAQNASNDITELGNRVVQCFVCKDADPYLATVDSMKCLSSKFKSVTRSLAGSKICKVQQPYATRVIRTTWFISRHIATNLVHLECIVFWRHLSSWRPDVGNIWRCVPYLMLFVDVVLESDSFIEILPTAHVTYRSGDISAKRLSWERDSLSGFDSKKCADLGLSCPSPNLATAKFVLHGARTSLDVSNWELLLQQVSHLEVSRKYVEANPPSSESPCSKVAPPFPEPYESVIVEKNCVSMVVEPLCEPMLVEQPVSVAVLPVLEDLDRGGERSHQVVSVETNNGSYPRNDEVDDSEFRPAEPRTHCAEIDVVRDTSVEDEAGSGELTEVQIGSAVEGEEDSTIACWRSWASVKRGYPQITPDELGSYDTGAVCRLQGLLDSELCSMSLTKRQKIHVESLSTIDLQTENEDGGKDSSVLECEVNGDRKTRSVDMRDCDSALPRVNVFKLRKCSTGKGGWRVAGNSCVSDRTVRQSGDGGESLILSSIADRKRSFNQCFEFNQSEKSEENGHPGWFTEGSHVDRQEMSNVGGADEVKLSVKGMWSNCEVSSVNEATFNPRKRFKNGSISSGSSDDSDLPRSRTEERFPNRNRSDCIYPDSVCRGCIANVLVVQHDRGWREYGASVELQSCHGQGWMLIISVRGENMYAYKAEQAIVTGTANRHSHAIVWKGEKGWNLEFEDKKHWQSFKDLHEECYRRNAKASSGRQIPIPGVRHIEDVTPRGPGCPFTRPYSRYICGAGDEVEMALGNSRVVYDMDSEDEQWLEQINTERENARGTLARPLIAEDTLERLLDKLEKEAYLHQQEHKGMNLDYSDVAAESCSGLATHEVIKVIYSYWLDKRSRKGMPLVRHFQPPAWVQHQKLLQLWEQEIARLQLQRPSATMQQLAEEMKKPPLFAFCLRPRGLEAQHKLSKQKSHRKYTSLGTAPRQSVGFGSLDSSLDSPCGRQYYTEPAHRLLPAPRRPGRPRLTEEVAANLTGPFNAVMRELGVPSEAMPSMQFRDEAFDAYAHRRVGKHKKVGRKARRQRLIAAAQESRRKRLLMRNVGSGGLHQQSDLALAAARARSIAEAARARAQALYGVADAAMHKAVAAVIAADALHAVQHQEEDDKPLAQAGNLAVIATFGSWHSGDSGSAPRDLESKRSASQQGPDSDGEDALLPVASWSQELGAGLGTRLLNNDARMEGIISTRSVHGSRFLLPLWASVVLQAGNSLRILL</sequence>
<dbReference type="GeneID" id="112288421"/>
<protein>
    <recommendedName>
        <fullName evidence="6">Enhancer of polycomb-like protein</fullName>
    </recommendedName>
</protein>
<evidence type="ECO:0000259" key="8">
    <source>
        <dbReference type="Pfam" id="PF10513"/>
    </source>
</evidence>
<dbReference type="Proteomes" id="UP000006727">
    <property type="component" value="Chromosome 11"/>
</dbReference>
<dbReference type="GO" id="GO:0035267">
    <property type="term" value="C:NuA4 histone acetyltransferase complex"/>
    <property type="evidence" value="ECO:0007669"/>
    <property type="project" value="InterPro"/>
</dbReference>
<evidence type="ECO:0000313" key="9">
    <source>
        <dbReference type="EnsemblPlants" id="Pp3c11_12130V3.6"/>
    </source>
</evidence>
<comment type="subcellular location">
    <subcellularLocation>
        <location evidence="1 6">Nucleus</location>
    </subcellularLocation>
</comment>
<dbReference type="FunCoup" id="A0A7I4ACZ3">
    <property type="interactions" value="2082"/>
</dbReference>
<organism evidence="9 10">
    <name type="scientific">Physcomitrium patens</name>
    <name type="common">Spreading-leaved earth moss</name>
    <name type="synonym">Physcomitrella patens</name>
    <dbReference type="NCBI Taxonomy" id="3218"/>
    <lineage>
        <taxon>Eukaryota</taxon>
        <taxon>Viridiplantae</taxon>
        <taxon>Streptophyta</taxon>
        <taxon>Embryophyta</taxon>
        <taxon>Bryophyta</taxon>
        <taxon>Bryophytina</taxon>
        <taxon>Bryopsida</taxon>
        <taxon>Funariidae</taxon>
        <taxon>Funariales</taxon>
        <taxon>Funariaceae</taxon>
        <taxon>Physcomitrium</taxon>
    </lineage>
</organism>
<feature type="domain" description="Enhancer of polycomb-like N-terminal" evidence="8">
    <location>
        <begin position="1211"/>
        <end position="1311"/>
    </location>
</feature>
<feature type="region of interest" description="Disordered" evidence="7">
    <location>
        <begin position="1074"/>
        <end position="1099"/>
    </location>
</feature>
<dbReference type="GO" id="GO:0032777">
    <property type="term" value="C:piccolo histone acetyltransferase complex"/>
    <property type="evidence" value="ECO:0000318"/>
    <property type="project" value="GO_Central"/>
</dbReference>
<dbReference type="GO" id="GO:0006357">
    <property type="term" value="P:regulation of transcription by RNA polymerase II"/>
    <property type="evidence" value="ECO:0000318"/>
    <property type="project" value="GO_Central"/>
</dbReference>
<comment type="similarity">
    <text evidence="2 6">Belongs to the enhancer of polycomb family.</text>
</comment>
<dbReference type="PANTHER" id="PTHR14898">
    <property type="entry name" value="ENHANCER OF POLYCOMB"/>
    <property type="match status" value="1"/>
</dbReference>
<evidence type="ECO:0000256" key="6">
    <source>
        <dbReference type="RuleBase" id="RU361124"/>
    </source>
</evidence>
<evidence type="ECO:0000256" key="3">
    <source>
        <dbReference type="ARBA" id="ARBA00023015"/>
    </source>
</evidence>
<keyword evidence="3 6" id="KW-0805">Transcription regulation</keyword>
<feature type="region of interest" description="Disordered" evidence="7">
    <location>
        <begin position="1"/>
        <end position="29"/>
    </location>
</feature>
<name>A0A7I4ACZ3_PHYPA</name>
<dbReference type="GO" id="GO:0005634">
    <property type="term" value="C:nucleus"/>
    <property type="evidence" value="ECO:0007669"/>
    <property type="project" value="UniProtKB-SubCell"/>
</dbReference>
<accession>A0A7I4ACZ3</accession>
<dbReference type="CDD" id="cd20404">
    <property type="entry name" value="Tudor_Agenet_AtEML-like"/>
    <property type="match status" value="1"/>
</dbReference>
<keyword evidence="5 6" id="KW-0539">Nucleus</keyword>
<dbReference type="RefSeq" id="XP_073393513.1">
    <property type="nucleotide sequence ID" value="XM_073537412.1"/>
</dbReference>
<feature type="region of interest" description="Disordered" evidence="7">
    <location>
        <begin position="1640"/>
        <end position="1668"/>
    </location>
</feature>
<dbReference type="EMBL" id="ABEU02000011">
    <property type="status" value="NOT_ANNOTATED_CDS"/>
    <property type="molecule type" value="Genomic_DNA"/>
</dbReference>
<dbReference type="RefSeq" id="XP_073393512.1">
    <property type="nucleotide sequence ID" value="XM_073537411.1"/>
</dbReference>